<proteinExistence type="predicted"/>
<name>A0ABD1EDK1_HYPHA</name>
<organism evidence="3 4">
    <name type="scientific">Hypothenemus hampei</name>
    <name type="common">Coffee berry borer</name>
    <dbReference type="NCBI Taxonomy" id="57062"/>
    <lineage>
        <taxon>Eukaryota</taxon>
        <taxon>Metazoa</taxon>
        <taxon>Ecdysozoa</taxon>
        <taxon>Arthropoda</taxon>
        <taxon>Hexapoda</taxon>
        <taxon>Insecta</taxon>
        <taxon>Pterygota</taxon>
        <taxon>Neoptera</taxon>
        <taxon>Endopterygota</taxon>
        <taxon>Coleoptera</taxon>
        <taxon>Polyphaga</taxon>
        <taxon>Cucujiformia</taxon>
        <taxon>Curculionidae</taxon>
        <taxon>Scolytinae</taxon>
        <taxon>Hypothenemus</taxon>
    </lineage>
</organism>
<comment type="caution">
    <text evidence="3">The sequence shown here is derived from an EMBL/GenBank/DDBJ whole genome shotgun (WGS) entry which is preliminary data.</text>
</comment>
<keyword evidence="4" id="KW-1185">Reference proteome</keyword>
<feature type="chain" id="PRO_5044895242" evidence="2">
    <location>
        <begin position="20"/>
        <end position="173"/>
    </location>
</feature>
<accession>A0ABD1EDK1</accession>
<feature type="region of interest" description="Disordered" evidence="1">
    <location>
        <begin position="152"/>
        <end position="173"/>
    </location>
</feature>
<evidence type="ECO:0000313" key="4">
    <source>
        <dbReference type="Proteomes" id="UP001566132"/>
    </source>
</evidence>
<evidence type="ECO:0000313" key="3">
    <source>
        <dbReference type="EMBL" id="KAL1492697.1"/>
    </source>
</evidence>
<feature type="signal peptide" evidence="2">
    <location>
        <begin position="1"/>
        <end position="19"/>
    </location>
</feature>
<gene>
    <name evidence="3" type="ORF">ABEB36_010913</name>
</gene>
<dbReference type="Proteomes" id="UP001566132">
    <property type="component" value="Unassembled WGS sequence"/>
</dbReference>
<dbReference type="AlphaFoldDB" id="A0ABD1EDK1"/>
<sequence>MKCIFIVLAVSVCLSFVRSFPNNPDTYRQSTQLKQKKLSEIIEDLMRDKERYRGSIREYMRLNGLTLARSGKRCANFGDDGCGSAGVPGAGSDSDWIGGGFTPGKRCANFGDDGCANGGIPGANADQDWLDGGFSPGKRCANLGDEGCANGGVEGAGSDADWLNGNFNPGRKR</sequence>
<evidence type="ECO:0000256" key="2">
    <source>
        <dbReference type="SAM" id="SignalP"/>
    </source>
</evidence>
<evidence type="ECO:0000256" key="1">
    <source>
        <dbReference type="SAM" id="MobiDB-lite"/>
    </source>
</evidence>
<reference evidence="3 4" key="1">
    <citation type="submission" date="2024-05" db="EMBL/GenBank/DDBJ databases">
        <title>Genetic variation in Jamaican populations of the coffee berry borer (Hypothenemus hampei).</title>
        <authorList>
            <person name="Errbii M."/>
            <person name="Myrie A."/>
        </authorList>
    </citation>
    <scope>NUCLEOTIDE SEQUENCE [LARGE SCALE GENOMIC DNA]</scope>
    <source>
        <strain evidence="3">JA-Hopewell-2020-01-JO</strain>
        <tissue evidence="3">Whole body</tissue>
    </source>
</reference>
<keyword evidence="2" id="KW-0732">Signal</keyword>
<protein>
    <submittedName>
        <fullName evidence="3">Uncharacterized protein</fullName>
    </submittedName>
</protein>
<dbReference type="EMBL" id="JBDJPC010000008">
    <property type="protein sequence ID" value="KAL1492697.1"/>
    <property type="molecule type" value="Genomic_DNA"/>
</dbReference>